<dbReference type="STRING" id="216942.SLITO_v1c08630"/>
<gene>
    <name evidence="1" type="ORF">SLITO_v1c08630</name>
</gene>
<dbReference type="EMBL" id="CP012357">
    <property type="protein sequence ID" value="AKX34478.1"/>
    <property type="molecule type" value="Genomic_DNA"/>
</dbReference>
<proteinExistence type="predicted"/>
<dbReference type="RefSeq" id="WP_075058566.1">
    <property type="nucleotide sequence ID" value="NZ_CP012357.1"/>
</dbReference>
<evidence type="ECO:0000313" key="1">
    <source>
        <dbReference type="EMBL" id="AKX34478.1"/>
    </source>
</evidence>
<sequence>MKKIIALFSTLSLVVTPIGTIVSCTNSKPDYDSLFDNPNGNNGGEYLPQSIKEVINNFNNLTSKTYITELDIVSQNSELIKKDLISKVSGEITLDTEIFKIKASDNNNFTMPSLDNYNQGAMTNEKVEQLVGKFDISLFYYDQVVSTQSFVYTSSILEVYRNIINLLNQDSLANSNFGQVQQLDIELFNVPVVGKISFGVLFNLVKTLNSFATALPGLKDLINQINQIGNLDLKSLEEYNEETYKNFDSSFVEYFEKLMDSISKLLKTFGIDDTFKLPLGDKEVTIKISELLNTNVLELLGLDLSGLNSDMINIEIGDESGKDCITIMDILRNIEPFVVEIVKMIFDTKTPSYFTESHNLLYSLLKYLTKDMDENDSITKIFRQNFDRNQASLSYSSATTNIDILCYNALVGYDKNRKDKNFYIKMTAVLNIDDIEMSSALKWIIKGLVGDKLTLLNNKNLSEVLNLIQITPSNIIQSIIRNFYSKQKDGYFKLDDLIISNDMDLKFFEDIDAKGLIDGVKELEGKEFVKDFAIALGGTLKEKALPIVNEKINAIIPKVSIKPIIDLLEQKIIYSLGKNKELLDNADIKIMDAKYTYAFRRNENTNNELQEWEQPTGLALSKLIEYRSCKLVFRNVQYKIVSKSNKDLWTLSRNDIAFDVVFSDYDIPKNSK</sequence>
<reference evidence="1 2" key="1">
    <citation type="journal article" date="2015" name="Genome Announc.">
        <title>Complete Genome Sequence of Spiroplasma litorale TN-1T (DSM 21781), a Bacterium Isolated from a Green-Eyed Horsefly (Tabanus nigrovittatus).</title>
        <authorList>
            <person name="Lo W.S."/>
            <person name="Lai Y.C."/>
            <person name="Lien Y.W."/>
            <person name="Wang T.H."/>
            <person name="Kuo C.H."/>
        </authorList>
    </citation>
    <scope>NUCLEOTIDE SEQUENCE [LARGE SCALE GENOMIC DNA]</scope>
    <source>
        <strain evidence="1 2">TN-1</strain>
    </source>
</reference>
<accession>A0A0K1W2S6</accession>
<name>A0A0K1W2S6_9MOLU</name>
<evidence type="ECO:0000313" key="2">
    <source>
        <dbReference type="Proteomes" id="UP000067476"/>
    </source>
</evidence>
<dbReference type="PROSITE" id="PS51257">
    <property type="entry name" value="PROKAR_LIPOPROTEIN"/>
    <property type="match status" value="1"/>
</dbReference>
<dbReference type="OrthoDB" id="388795at2"/>
<organism evidence="1 2">
    <name type="scientific">Spiroplasma litorale</name>
    <dbReference type="NCBI Taxonomy" id="216942"/>
    <lineage>
        <taxon>Bacteria</taxon>
        <taxon>Bacillati</taxon>
        <taxon>Mycoplasmatota</taxon>
        <taxon>Mollicutes</taxon>
        <taxon>Entomoplasmatales</taxon>
        <taxon>Spiroplasmataceae</taxon>
        <taxon>Spiroplasma</taxon>
    </lineage>
</organism>
<dbReference type="Proteomes" id="UP000067476">
    <property type="component" value="Chromosome"/>
</dbReference>
<evidence type="ECO:0008006" key="3">
    <source>
        <dbReference type="Google" id="ProtNLM"/>
    </source>
</evidence>
<dbReference type="KEGG" id="sll:SLITO_v1c08630"/>
<dbReference type="PATRIC" id="fig|216942.3.peg.878"/>
<keyword evidence="2" id="KW-1185">Reference proteome</keyword>
<dbReference type="AlphaFoldDB" id="A0A0K1W2S6"/>
<protein>
    <recommendedName>
        <fullName evidence="3">MOLPALP family lipoprotein</fullName>
    </recommendedName>
</protein>